<evidence type="ECO:0000256" key="1">
    <source>
        <dbReference type="ARBA" id="ARBA00001947"/>
    </source>
</evidence>
<dbReference type="PANTHER" id="PTHR10340:SF55">
    <property type="entry name" value="ENDOPOLYPHOSPHATASE"/>
    <property type="match status" value="1"/>
</dbReference>
<dbReference type="Pfam" id="PF00149">
    <property type="entry name" value="Metallophos"/>
    <property type="match status" value="1"/>
</dbReference>
<dbReference type="CDD" id="cd00842">
    <property type="entry name" value="MPP_ASMase"/>
    <property type="match status" value="1"/>
</dbReference>
<evidence type="ECO:0000256" key="8">
    <source>
        <dbReference type="ARBA" id="ARBA00022525"/>
    </source>
</evidence>
<evidence type="ECO:0000256" key="6">
    <source>
        <dbReference type="ARBA" id="ARBA00012459"/>
    </source>
</evidence>
<dbReference type="EC" id="3.6.1.10" evidence="6 19"/>
<dbReference type="PIRSF" id="PIRSF027093">
    <property type="entry name" value="EndopolyPtase_N1"/>
    <property type="match status" value="1"/>
</dbReference>
<evidence type="ECO:0000256" key="20">
    <source>
        <dbReference type="SAM" id="MobiDB-lite"/>
    </source>
</evidence>
<comment type="cofactor">
    <cofactor evidence="1">
        <name>Zn(2+)</name>
        <dbReference type="ChEBI" id="CHEBI:29105"/>
    </cofactor>
</comment>
<proteinExistence type="inferred from homology"/>
<evidence type="ECO:0000313" key="23">
    <source>
        <dbReference type="EMBL" id="CAG8589081.1"/>
    </source>
</evidence>
<dbReference type="GO" id="GO:0006798">
    <property type="term" value="P:polyphosphate catabolic process"/>
    <property type="evidence" value="ECO:0007669"/>
    <property type="project" value="TreeGrafter"/>
</dbReference>
<evidence type="ECO:0000256" key="2">
    <source>
        <dbReference type="ARBA" id="ARBA00004576"/>
    </source>
</evidence>
<comment type="similarity">
    <text evidence="5">Belongs to the endopolyphosphatase PPN1 family.</text>
</comment>
<evidence type="ECO:0000256" key="7">
    <source>
        <dbReference type="ARBA" id="ARBA00014458"/>
    </source>
</evidence>
<evidence type="ECO:0000256" key="5">
    <source>
        <dbReference type="ARBA" id="ARBA00010399"/>
    </source>
</evidence>
<evidence type="ECO:0000256" key="17">
    <source>
        <dbReference type="ARBA" id="ARBA00023136"/>
    </source>
</evidence>
<evidence type="ECO:0000256" key="13">
    <source>
        <dbReference type="ARBA" id="ARBA00022801"/>
    </source>
</evidence>
<evidence type="ECO:0000256" key="11">
    <source>
        <dbReference type="ARBA" id="ARBA00022723"/>
    </source>
</evidence>
<protein>
    <recommendedName>
        <fullName evidence="7 19">Endopolyphosphatase</fullName>
        <ecNumber evidence="6 19">3.6.1.10</ecNumber>
    </recommendedName>
</protein>
<evidence type="ECO:0000256" key="4">
    <source>
        <dbReference type="ARBA" id="ARBA00008234"/>
    </source>
</evidence>
<keyword evidence="15" id="KW-0735">Signal-anchor</keyword>
<comment type="similarity">
    <text evidence="4">Belongs to the acid sphingomyelinase family.</text>
</comment>
<sequence length="641" mass="74068">MTNSRHILCCIPFAWLFVAAIAAYCLFSWDTPKREQLSLRGNFLHITDIHPDPYYRTNATARSSCHRIALQTAKKPKHMKKGTAGPWGAPGTICDSPMELVDTTFDWLKENWSDGLDFIIWTGDNARHDNDDSAPRKEKQIIDLNRLITDKFIRTFAPKKHGKPDYSKMTPIIPCIGNNDVYPTNVISAGPNFMLDSLADLWAPFIPKAQMRFFRRGGYFVKEVIPNKLVVISLNTLYFFKANSVVHGCKAVGEPGKDHMVWLDNVLKRTRKRGMKAYLVGHIAPRRKHYTPTCYKQYVKIAYKYHDIILGHFFGHSNMDHFFFISPKRKRRTMDHEDMIENEIEDEIEDEMADDDEHPTKNTSHELLDFPFSVPENNTSVSAFTDKVSTTVYNLNHYIHRLFRHYETVPSARRVRDGDYAVIHINPSIIPTFFPALRIFQYNTTKLNTKEEETAEKVIDFHTNMYDEVIEENQENKVEDEYDGSSDADNWDDEDDDEDELSDVTPNISAQPSNNATRSRPHDPQSPVHSNTFLSLLGYAQYYINLTKANENPRVRPRYEIEYTTRHDYNMDDLTVHSWIQLARKVARNGMKSKLGRKVLNHLIVGTRSVVKERAAEGELYLEGNAGVKGPGDYLREDLWF</sequence>
<dbReference type="OrthoDB" id="348678at2759"/>
<dbReference type="GO" id="GO:0008081">
    <property type="term" value="F:phosphoric diester hydrolase activity"/>
    <property type="evidence" value="ECO:0007669"/>
    <property type="project" value="TreeGrafter"/>
</dbReference>
<keyword evidence="11" id="KW-0479">Metal-binding</keyword>
<dbReference type="EMBL" id="CAJVPI010001015">
    <property type="protein sequence ID" value="CAG8589081.1"/>
    <property type="molecule type" value="Genomic_DNA"/>
</dbReference>
<comment type="caution">
    <text evidence="23">The sequence shown here is derived from an EMBL/GenBank/DDBJ whole genome shotgun (WGS) entry which is preliminary data.</text>
</comment>
<feature type="compositionally biased region" description="Polar residues" evidence="20">
    <location>
        <begin position="504"/>
        <end position="518"/>
    </location>
</feature>
<evidence type="ECO:0000256" key="15">
    <source>
        <dbReference type="ARBA" id="ARBA00022968"/>
    </source>
</evidence>
<dbReference type="Pfam" id="PF19272">
    <property type="entry name" value="ASMase_C"/>
    <property type="match status" value="1"/>
</dbReference>
<comment type="function">
    <text evidence="19">Catalyzes the hydrolysis of inorganic polyphosphate (polyP) chains of many hundreds of phosphate residues into shorter lengths.</text>
</comment>
<dbReference type="InterPro" id="IPR029052">
    <property type="entry name" value="Metallo-depent_PP-like"/>
</dbReference>
<name>A0A9N9C359_9GLOM</name>
<dbReference type="AlphaFoldDB" id="A0A9N9C359"/>
<evidence type="ECO:0000256" key="3">
    <source>
        <dbReference type="ARBA" id="ARBA00004613"/>
    </source>
</evidence>
<keyword evidence="10" id="KW-0812">Transmembrane</keyword>
<dbReference type="GO" id="GO:0005615">
    <property type="term" value="C:extracellular space"/>
    <property type="evidence" value="ECO:0007669"/>
    <property type="project" value="TreeGrafter"/>
</dbReference>
<dbReference type="InterPro" id="IPR045473">
    <property type="entry name" value="ASM_C"/>
</dbReference>
<comment type="subcellular location">
    <subcellularLocation>
        <location evidence="3">Secreted</location>
    </subcellularLocation>
    <subcellularLocation>
        <location evidence="2">Vacuole membrane</location>
        <topology evidence="2">Single-pass type II membrane protein</topology>
    </subcellularLocation>
</comment>
<dbReference type="PANTHER" id="PTHR10340">
    <property type="entry name" value="SPHINGOMYELIN PHOSPHODIESTERASE"/>
    <property type="match status" value="1"/>
</dbReference>
<keyword evidence="8" id="KW-0964">Secreted</keyword>
<keyword evidence="13 19" id="KW-0378">Hydrolase</keyword>
<dbReference type="GO" id="GO:0046872">
    <property type="term" value="F:metal ion binding"/>
    <property type="evidence" value="ECO:0007669"/>
    <property type="project" value="UniProtKB-KW"/>
</dbReference>
<evidence type="ECO:0000256" key="9">
    <source>
        <dbReference type="ARBA" id="ARBA00022554"/>
    </source>
</evidence>
<keyword evidence="17 19" id="KW-0472">Membrane</keyword>
<evidence type="ECO:0000259" key="21">
    <source>
        <dbReference type="Pfam" id="PF00149"/>
    </source>
</evidence>
<keyword evidence="9 19" id="KW-0926">Vacuole</keyword>
<organism evidence="23 24">
    <name type="scientific">Paraglomus brasilianum</name>
    <dbReference type="NCBI Taxonomy" id="144538"/>
    <lineage>
        <taxon>Eukaryota</taxon>
        <taxon>Fungi</taxon>
        <taxon>Fungi incertae sedis</taxon>
        <taxon>Mucoromycota</taxon>
        <taxon>Glomeromycotina</taxon>
        <taxon>Glomeromycetes</taxon>
        <taxon>Paraglomerales</taxon>
        <taxon>Paraglomeraceae</taxon>
        <taxon>Paraglomus</taxon>
    </lineage>
</organism>
<keyword evidence="18" id="KW-0325">Glycoprotein</keyword>
<evidence type="ECO:0000256" key="19">
    <source>
        <dbReference type="PIRNR" id="PIRNR027093"/>
    </source>
</evidence>
<feature type="domain" description="Calcineurin-like phosphoesterase" evidence="21">
    <location>
        <begin position="42"/>
        <end position="316"/>
    </location>
</feature>
<evidence type="ECO:0000259" key="22">
    <source>
        <dbReference type="Pfam" id="PF19272"/>
    </source>
</evidence>
<evidence type="ECO:0000256" key="16">
    <source>
        <dbReference type="ARBA" id="ARBA00022989"/>
    </source>
</evidence>
<evidence type="ECO:0000256" key="10">
    <source>
        <dbReference type="ARBA" id="ARBA00022692"/>
    </source>
</evidence>
<evidence type="ECO:0000256" key="18">
    <source>
        <dbReference type="ARBA" id="ARBA00023180"/>
    </source>
</evidence>
<evidence type="ECO:0000256" key="12">
    <source>
        <dbReference type="ARBA" id="ARBA00022729"/>
    </source>
</evidence>
<dbReference type="GO" id="GO:0005774">
    <property type="term" value="C:vacuolar membrane"/>
    <property type="evidence" value="ECO:0007669"/>
    <property type="project" value="UniProtKB-SubCell"/>
</dbReference>
<feature type="domain" description="Sphingomyelin phosphodiesterase C-terminal" evidence="22">
    <location>
        <begin position="534"/>
        <end position="607"/>
    </location>
</feature>
<feature type="compositionally biased region" description="Acidic residues" evidence="20">
    <location>
        <begin position="480"/>
        <end position="502"/>
    </location>
</feature>
<keyword evidence="14" id="KW-0862">Zinc</keyword>
<dbReference type="Proteomes" id="UP000789739">
    <property type="component" value="Unassembled WGS sequence"/>
</dbReference>
<dbReference type="InterPro" id="IPR004843">
    <property type="entry name" value="Calcineurin-like_PHP"/>
</dbReference>
<dbReference type="InterPro" id="IPR041805">
    <property type="entry name" value="ASMase/PPN1_MPP"/>
</dbReference>
<dbReference type="GO" id="GO:0000324">
    <property type="term" value="C:fungal-type vacuole"/>
    <property type="evidence" value="ECO:0007669"/>
    <property type="project" value="TreeGrafter"/>
</dbReference>
<keyword evidence="16" id="KW-1133">Transmembrane helix</keyword>
<keyword evidence="12" id="KW-0732">Signal</keyword>
<reference evidence="23" key="1">
    <citation type="submission" date="2021-06" db="EMBL/GenBank/DDBJ databases">
        <authorList>
            <person name="Kallberg Y."/>
            <person name="Tangrot J."/>
            <person name="Rosling A."/>
        </authorList>
    </citation>
    <scope>NUCLEOTIDE SEQUENCE</scope>
    <source>
        <strain evidence="23">BR232B</strain>
    </source>
</reference>
<dbReference type="GO" id="GO:0000298">
    <property type="term" value="F:endopolyphosphatase activity"/>
    <property type="evidence" value="ECO:0007669"/>
    <property type="project" value="UniProtKB-EC"/>
</dbReference>
<evidence type="ECO:0000256" key="14">
    <source>
        <dbReference type="ARBA" id="ARBA00022833"/>
    </source>
</evidence>
<feature type="region of interest" description="Disordered" evidence="20">
    <location>
        <begin position="473"/>
        <end position="530"/>
    </location>
</feature>
<accession>A0A9N9C359</accession>
<comment type="catalytic activity">
    <reaction evidence="19">
        <text>[phosphate](n+1) + n H2O = (n+1) phosphate + n H(+)</text>
        <dbReference type="Rhea" id="RHEA:22452"/>
        <dbReference type="Rhea" id="RHEA-COMP:14280"/>
        <dbReference type="ChEBI" id="CHEBI:15377"/>
        <dbReference type="ChEBI" id="CHEBI:15378"/>
        <dbReference type="ChEBI" id="CHEBI:16838"/>
        <dbReference type="ChEBI" id="CHEBI:43474"/>
        <dbReference type="EC" id="3.6.1.10"/>
    </reaction>
</comment>
<gene>
    <name evidence="23" type="ORF">PBRASI_LOCUS7028</name>
</gene>
<dbReference type="SUPFAM" id="SSF56300">
    <property type="entry name" value="Metallo-dependent phosphatases"/>
    <property type="match status" value="1"/>
</dbReference>
<dbReference type="InterPro" id="IPR012358">
    <property type="entry name" value="EndopolyPtase_N1"/>
</dbReference>
<keyword evidence="24" id="KW-1185">Reference proteome</keyword>
<evidence type="ECO:0000313" key="24">
    <source>
        <dbReference type="Proteomes" id="UP000789739"/>
    </source>
</evidence>
<dbReference type="GO" id="GO:0004309">
    <property type="term" value="F:exopolyphosphatase activity"/>
    <property type="evidence" value="ECO:0007669"/>
    <property type="project" value="TreeGrafter"/>
</dbReference>